<dbReference type="Proteomes" id="UP001237642">
    <property type="component" value="Unassembled WGS sequence"/>
</dbReference>
<evidence type="ECO:0000256" key="3">
    <source>
        <dbReference type="PROSITE-ProRule" id="PRU00103"/>
    </source>
</evidence>
<accession>A0AAD8M2U3</accession>
<evidence type="ECO:0000256" key="1">
    <source>
        <dbReference type="ARBA" id="ARBA00005754"/>
    </source>
</evidence>
<evidence type="ECO:0000313" key="6">
    <source>
        <dbReference type="EMBL" id="KAK1357482.1"/>
    </source>
</evidence>
<gene>
    <name evidence="6" type="ORF">POM88_050738</name>
</gene>
<evidence type="ECO:0000259" key="5">
    <source>
        <dbReference type="Pfam" id="PF25757"/>
    </source>
</evidence>
<dbReference type="Pfam" id="PF25757">
    <property type="entry name" value="TPR_DNAAF5"/>
    <property type="match status" value="1"/>
</dbReference>
<dbReference type="AlphaFoldDB" id="A0AAD8M2U3"/>
<dbReference type="InterPro" id="IPR016024">
    <property type="entry name" value="ARM-type_fold"/>
</dbReference>
<dbReference type="GO" id="GO:0000245">
    <property type="term" value="P:spliceosomal complex assembly"/>
    <property type="evidence" value="ECO:0007669"/>
    <property type="project" value="InterPro"/>
</dbReference>
<dbReference type="GO" id="GO:0003729">
    <property type="term" value="F:mRNA binding"/>
    <property type="evidence" value="ECO:0007669"/>
    <property type="project" value="InterPro"/>
</dbReference>
<dbReference type="InterPro" id="IPR011989">
    <property type="entry name" value="ARM-like"/>
</dbReference>
<dbReference type="SUPFAM" id="SSF48371">
    <property type="entry name" value="ARM repeat"/>
    <property type="match status" value="1"/>
</dbReference>
<evidence type="ECO:0000256" key="4">
    <source>
        <dbReference type="SAM" id="MobiDB-lite"/>
    </source>
</evidence>
<feature type="repeat" description="HEAT" evidence="3">
    <location>
        <begin position="492"/>
        <end position="522"/>
    </location>
</feature>
<protein>
    <submittedName>
        <fullName evidence="6">Splicing factor subunit</fullName>
    </submittedName>
</protein>
<dbReference type="PROSITE" id="PS50077">
    <property type="entry name" value="HEAT_REPEAT"/>
    <property type="match status" value="1"/>
</dbReference>
<feature type="compositionally biased region" description="Basic and acidic residues" evidence="4">
    <location>
        <begin position="1"/>
        <end position="17"/>
    </location>
</feature>
<reference evidence="6" key="1">
    <citation type="submission" date="2023-02" db="EMBL/GenBank/DDBJ databases">
        <title>Genome of toxic invasive species Heracleum sosnowskyi carries increased number of genes despite the absence of recent whole-genome duplications.</title>
        <authorList>
            <person name="Schelkunov M."/>
            <person name="Shtratnikova V."/>
            <person name="Makarenko M."/>
            <person name="Klepikova A."/>
            <person name="Omelchenko D."/>
            <person name="Novikova G."/>
            <person name="Obukhova E."/>
            <person name="Bogdanov V."/>
            <person name="Penin A."/>
            <person name="Logacheva M."/>
        </authorList>
    </citation>
    <scope>NUCLEOTIDE SEQUENCE</scope>
    <source>
        <strain evidence="6">Hsosn_3</strain>
        <tissue evidence="6">Leaf</tissue>
    </source>
</reference>
<keyword evidence="2" id="KW-0508">mRNA splicing</keyword>
<keyword evidence="2" id="KW-0747">Spliceosome</keyword>
<feature type="region of interest" description="Disordered" evidence="4">
    <location>
        <begin position="1"/>
        <end position="75"/>
    </location>
</feature>
<dbReference type="PANTHER" id="PTHR12097">
    <property type="entry name" value="SPLICING FACTOR 3B, SUBUNIT 1-RELATED"/>
    <property type="match status" value="1"/>
</dbReference>
<reference evidence="6" key="2">
    <citation type="submission" date="2023-05" db="EMBL/GenBank/DDBJ databases">
        <authorList>
            <person name="Schelkunov M.I."/>
        </authorList>
    </citation>
    <scope>NUCLEOTIDE SEQUENCE</scope>
    <source>
        <strain evidence="6">Hsosn_3</strain>
        <tissue evidence="6">Leaf</tissue>
    </source>
</reference>
<dbReference type="EMBL" id="JAUIZM010000011">
    <property type="protein sequence ID" value="KAK1357482.1"/>
    <property type="molecule type" value="Genomic_DNA"/>
</dbReference>
<feature type="domain" description="Dynein axonemal assembly factor 5 TPR repeats" evidence="5">
    <location>
        <begin position="103"/>
        <end position="218"/>
    </location>
</feature>
<keyword evidence="7" id="KW-1185">Reference proteome</keyword>
<dbReference type="Gene3D" id="1.25.10.10">
    <property type="entry name" value="Leucine-rich Repeat Variant"/>
    <property type="match status" value="1"/>
</dbReference>
<dbReference type="InterPro" id="IPR057978">
    <property type="entry name" value="TPR_DAAF5"/>
</dbReference>
<keyword evidence="2" id="KW-0507">mRNA processing</keyword>
<comment type="similarity">
    <text evidence="1">Belongs to the SF3B1 family.</text>
</comment>
<dbReference type="InterPro" id="IPR021133">
    <property type="entry name" value="HEAT_type_2"/>
</dbReference>
<organism evidence="6 7">
    <name type="scientific">Heracleum sosnowskyi</name>
    <dbReference type="NCBI Taxonomy" id="360622"/>
    <lineage>
        <taxon>Eukaryota</taxon>
        <taxon>Viridiplantae</taxon>
        <taxon>Streptophyta</taxon>
        <taxon>Embryophyta</taxon>
        <taxon>Tracheophyta</taxon>
        <taxon>Spermatophyta</taxon>
        <taxon>Magnoliopsida</taxon>
        <taxon>eudicotyledons</taxon>
        <taxon>Gunneridae</taxon>
        <taxon>Pentapetalae</taxon>
        <taxon>asterids</taxon>
        <taxon>campanulids</taxon>
        <taxon>Apiales</taxon>
        <taxon>Apiaceae</taxon>
        <taxon>Apioideae</taxon>
        <taxon>apioid superclade</taxon>
        <taxon>Tordylieae</taxon>
        <taxon>Tordyliinae</taxon>
        <taxon>Heracleum</taxon>
    </lineage>
</organism>
<proteinExistence type="inferred from homology"/>
<name>A0AAD8M2U3_9APIA</name>
<evidence type="ECO:0000313" key="7">
    <source>
        <dbReference type="Proteomes" id="UP001237642"/>
    </source>
</evidence>
<dbReference type="InterPro" id="IPR038737">
    <property type="entry name" value="SF3b_su1-like"/>
</dbReference>
<dbReference type="GO" id="GO:0005681">
    <property type="term" value="C:spliceosomal complex"/>
    <property type="evidence" value="ECO:0007669"/>
    <property type="project" value="UniProtKB-KW"/>
</dbReference>
<comment type="caution">
    <text evidence="6">The sequence shown here is derived from an EMBL/GenBank/DDBJ whole genome shotgun (WGS) entry which is preliminary data.</text>
</comment>
<evidence type="ECO:0000256" key="2">
    <source>
        <dbReference type="ARBA" id="ARBA00022728"/>
    </source>
</evidence>
<sequence length="522" mass="57987">MAWKRKSDDARTTKNTRDQTYIAKKSRTTSCSASDSRIERSTDSNSWDETPKHRRSTDFLAEVSSPTPKLPRSRWDEAPLTIGTAASTPPLQLAGPFNSQAVITPAIFPLLKVLCQNKESPDARHTGILFVQQIALVMGSAVVPHLQSLVEIIQHGLYDEFDDVRIITAQALGALAQASAPYGITSFASVLDSLLNTSRSQWLNIMNASLEAIATIIPLMDAIQARFYTKVIIDMFTRDLKLRDIKLLSNEANYIMLKVIKQCVSHEGVEADYIRNDILPDLLCKIWAVESTAYSNQSSEQLVETTTEIAKKVGVADIVGRIVKGLKDESERHRMMVMETIEKIVVDLGTNDIDAHLEQLLIDGIIYAFKVSLPETFGRAVDDVMLNGFVAVVNSLGRRVKPYLPQICNTIKPYLSTCTYVTRRRHAAVLISRIAVVLKQCEGEELMRDLGVLLYENLGTDCPEVLGSILGALKSIVSVSDATRMAPPLKNLLPRLTPILKNQHEKVRENCIELVCLIVDML</sequence>